<name>A0A8H4NXQ5_9HYPO</name>
<reference evidence="1" key="1">
    <citation type="submission" date="2020-01" db="EMBL/GenBank/DDBJ databases">
        <title>Identification and distribution of gene clusters putatively required for synthesis of sphingolipid metabolism inhibitors in phylogenetically diverse species of the filamentous fungus Fusarium.</title>
        <authorList>
            <person name="Kim H.-S."/>
            <person name="Busman M."/>
            <person name="Brown D.W."/>
            <person name="Divon H."/>
            <person name="Uhlig S."/>
            <person name="Proctor R.H."/>
        </authorList>
    </citation>
    <scope>NUCLEOTIDE SEQUENCE</scope>
    <source>
        <strain evidence="1">NRRL 53441</strain>
    </source>
</reference>
<comment type="caution">
    <text evidence="1">The sequence shown here is derived from an EMBL/GenBank/DDBJ whole genome shotgun (WGS) entry which is preliminary data.</text>
</comment>
<accession>A0A8H4NXQ5</accession>
<proteinExistence type="predicted"/>
<evidence type="ECO:0000313" key="2">
    <source>
        <dbReference type="Proteomes" id="UP000605986"/>
    </source>
</evidence>
<dbReference type="AlphaFoldDB" id="A0A8H4NXQ5"/>
<dbReference type="Proteomes" id="UP000605986">
    <property type="component" value="Unassembled WGS sequence"/>
</dbReference>
<keyword evidence="2" id="KW-1185">Reference proteome</keyword>
<sequence>MVDRGQDDLFLTMPLIVYLKDLDPTTAFNWTRDKDKLLNWNIFENTDHQRCMPCPKPKIKPYHTLALDYGDPDAKMLPGLPSGQQLMGLDPTADAPANHFARMRQDKETGSEEIGDKKTVKWFTTKNQQFVGSLVWNLYDTLGYFLMEIGRP</sequence>
<protein>
    <submittedName>
        <fullName evidence="1">Uncharacterized protein</fullName>
    </submittedName>
</protein>
<dbReference type="EMBL" id="JAADJG010000289">
    <property type="protein sequence ID" value="KAF4449373.1"/>
    <property type="molecule type" value="Genomic_DNA"/>
</dbReference>
<evidence type="ECO:0000313" key="1">
    <source>
        <dbReference type="EMBL" id="KAF4449373.1"/>
    </source>
</evidence>
<organism evidence="1 2">
    <name type="scientific">Fusarium austroafricanum</name>
    <dbReference type="NCBI Taxonomy" id="2364996"/>
    <lineage>
        <taxon>Eukaryota</taxon>
        <taxon>Fungi</taxon>
        <taxon>Dikarya</taxon>
        <taxon>Ascomycota</taxon>
        <taxon>Pezizomycotina</taxon>
        <taxon>Sordariomycetes</taxon>
        <taxon>Hypocreomycetidae</taxon>
        <taxon>Hypocreales</taxon>
        <taxon>Nectriaceae</taxon>
        <taxon>Fusarium</taxon>
        <taxon>Fusarium concolor species complex</taxon>
    </lineage>
</organism>
<gene>
    <name evidence="1" type="ORF">F53441_7352</name>
</gene>